<dbReference type="SMART" id="SM00530">
    <property type="entry name" value="HTH_XRE"/>
    <property type="match status" value="1"/>
</dbReference>
<keyword evidence="1" id="KW-0238">DNA-binding</keyword>
<sequence>MVKPTRVTNTIRAQRFAHDEMTHAELARRIGVSRQTVIAIEQGRYSPSLEMAFQIAQVFGVPLDSVFQYSAGGSANGTCGAGSTNDEEGEKR</sequence>
<dbReference type="InterPro" id="IPR010982">
    <property type="entry name" value="Lambda_DNA-bd_dom_sf"/>
</dbReference>
<dbReference type="AlphaFoldDB" id="A0A5J6J8X9"/>
<accession>A0A5J6J8X9</accession>
<evidence type="ECO:0000259" key="3">
    <source>
        <dbReference type="PROSITE" id="PS50943"/>
    </source>
</evidence>
<keyword evidence="5" id="KW-1185">Reference proteome</keyword>
<dbReference type="KEGG" id="svn:CP980_01725"/>
<dbReference type="EMBL" id="CP023692">
    <property type="protein sequence ID" value="QEV43958.1"/>
    <property type="molecule type" value="Genomic_DNA"/>
</dbReference>
<organism evidence="4 5">
    <name type="scientific">Streptomyces vinaceus</name>
    <dbReference type="NCBI Taxonomy" id="1960"/>
    <lineage>
        <taxon>Bacteria</taxon>
        <taxon>Bacillati</taxon>
        <taxon>Actinomycetota</taxon>
        <taxon>Actinomycetes</taxon>
        <taxon>Kitasatosporales</taxon>
        <taxon>Streptomycetaceae</taxon>
        <taxon>Streptomyces</taxon>
    </lineage>
</organism>
<dbReference type="SUPFAM" id="SSF47413">
    <property type="entry name" value="lambda repressor-like DNA-binding domains"/>
    <property type="match status" value="1"/>
</dbReference>
<name>A0A5J6J8X9_STRVI</name>
<dbReference type="InterPro" id="IPR001387">
    <property type="entry name" value="Cro/C1-type_HTH"/>
</dbReference>
<dbReference type="GeneID" id="95609289"/>
<feature type="region of interest" description="Disordered" evidence="2">
    <location>
        <begin position="72"/>
        <end position="92"/>
    </location>
</feature>
<evidence type="ECO:0000313" key="4">
    <source>
        <dbReference type="EMBL" id="QEV43958.1"/>
    </source>
</evidence>
<evidence type="ECO:0000256" key="2">
    <source>
        <dbReference type="SAM" id="MobiDB-lite"/>
    </source>
</evidence>
<dbReference type="PANTHER" id="PTHR46558">
    <property type="entry name" value="TRACRIPTIONAL REGULATORY PROTEIN-RELATED-RELATED"/>
    <property type="match status" value="1"/>
</dbReference>
<feature type="domain" description="HTH cro/C1-type" evidence="3">
    <location>
        <begin position="24"/>
        <end position="66"/>
    </location>
</feature>
<evidence type="ECO:0000256" key="1">
    <source>
        <dbReference type="ARBA" id="ARBA00023125"/>
    </source>
</evidence>
<dbReference type="PANTHER" id="PTHR46558:SF4">
    <property type="entry name" value="DNA-BIDING PHAGE PROTEIN"/>
    <property type="match status" value="1"/>
</dbReference>
<protein>
    <submittedName>
        <fullName evidence="4">Transcriptional regulator</fullName>
    </submittedName>
</protein>
<dbReference type="Gene3D" id="1.10.260.40">
    <property type="entry name" value="lambda repressor-like DNA-binding domains"/>
    <property type="match status" value="1"/>
</dbReference>
<dbReference type="GO" id="GO:0003677">
    <property type="term" value="F:DNA binding"/>
    <property type="evidence" value="ECO:0007669"/>
    <property type="project" value="UniProtKB-KW"/>
</dbReference>
<gene>
    <name evidence="4" type="ORF">CP980_01725</name>
</gene>
<dbReference type="PROSITE" id="PS50943">
    <property type="entry name" value="HTH_CROC1"/>
    <property type="match status" value="1"/>
</dbReference>
<dbReference type="Pfam" id="PF01381">
    <property type="entry name" value="HTH_3"/>
    <property type="match status" value="1"/>
</dbReference>
<dbReference type="CDD" id="cd00093">
    <property type="entry name" value="HTH_XRE"/>
    <property type="match status" value="1"/>
</dbReference>
<dbReference type="RefSeq" id="WP_150492385.1">
    <property type="nucleotide sequence ID" value="NZ_BNBW01000027.1"/>
</dbReference>
<reference evidence="4 5" key="1">
    <citation type="submission" date="2017-09" db="EMBL/GenBank/DDBJ databases">
        <authorList>
            <person name="Lee N."/>
            <person name="Cho B.-K."/>
        </authorList>
    </citation>
    <scope>NUCLEOTIDE SEQUENCE [LARGE SCALE GENOMIC DNA]</scope>
    <source>
        <strain evidence="4 5">ATCC 27476</strain>
    </source>
</reference>
<dbReference type="Proteomes" id="UP000325563">
    <property type="component" value="Chromosome"/>
</dbReference>
<feature type="compositionally biased region" description="Polar residues" evidence="2">
    <location>
        <begin position="72"/>
        <end position="84"/>
    </location>
</feature>
<proteinExistence type="predicted"/>
<evidence type="ECO:0000313" key="5">
    <source>
        <dbReference type="Proteomes" id="UP000325563"/>
    </source>
</evidence>